<sequence>MTDVIEGSLYDYPKYYDLLFGFDWKAECDFLESCFDRYAKCQVKRLFEPACGTGRLMIKLAQRGYEVAGNDLNPHAVEYCNDRLVRFGFPASAVVEDMSDFSVKRKFHAAFNMINSFRHLETERKATDHFQCVANALVKGGLYILGVHLIPAAGNRMEQESWVARRGNLQVNSHMWCKELDLKGRNEKLGMTLDVYTPTSHRQIRDEMNYRTYTAKQMQKLFSRVPEIEVAAVHDFSYDVSETTELNETSEDIVYILRKR</sequence>
<dbReference type="OrthoDB" id="9811589at2"/>
<organism evidence="2 3">
    <name type="scientific">Thalassoglobus neptunius</name>
    <dbReference type="NCBI Taxonomy" id="1938619"/>
    <lineage>
        <taxon>Bacteria</taxon>
        <taxon>Pseudomonadati</taxon>
        <taxon>Planctomycetota</taxon>
        <taxon>Planctomycetia</taxon>
        <taxon>Planctomycetales</taxon>
        <taxon>Planctomycetaceae</taxon>
        <taxon>Thalassoglobus</taxon>
    </lineage>
</organism>
<dbReference type="AlphaFoldDB" id="A0A5C5X779"/>
<dbReference type="CDD" id="cd02440">
    <property type="entry name" value="AdoMet_MTases"/>
    <property type="match status" value="1"/>
</dbReference>
<dbReference type="InterPro" id="IPR029063">
    <property type="entry name" value="SAM-dependent_MTases_sf"/>
</dbReference>
<dbReference type="RefSeq" id="WP_146508424.1">
    <property type="nucleotide sequence ID" value="NZ_SIHI01000001.1"/>
</dbReference>
<dbReference type="InterPro" id="IPR041698">
    <property type="entry name" value="Methyltransf_25"/>
</dbReference>
<dbReference type="SUPFAM" id="SSF53335">
    <property type="entry name" value="S-adenosyl-L-methionine-dependent methyltransferases"/>
    <property type="match status" value="1"/>
</dbReference>
<dbReference type="Gene3D" id="3.40.50.150">
    <property type="entry name" value="Vaccinia Virus protein VP39"/>
    <property type="match status" value="1"/>
</dbReference>
<feature type="domain" description="Methyltransferase" evidence="1">
    <location>
        <begin position="50"/>
        <end position="141"/>
    </location>
</feature>
<reference evidence="2 3" key="1">
    <citation type="submission" date="2019-02" db="EMBL/GenBank/DDBJ databases">
        <title>Deep-cultivation of Planctomycetes and their phenomic and genomic characterization uncovers novel biology.</title>
        <authorList>
            <person name="Wiegand S."/>
            <person name="Jogler M."/>
            <person name="Boedeker C."/>
            <person name="Pinto D."/>
            <person name="Vollmers J."/>
            <person name="Rivas-Marin E."/>
            <person name="Kohn T."/>
            <person name="Peeters S.H."/>
            <person name="Heuer A."/>
            <person name="Rast P."/>
            <person name="Oberbeckmann S."/>
            <person name="Bunk B."/>
            <person name="Jeske O."/>
            <person name="Meyerdierks A."/>
            <person name="Storesund J.E."/>
            <person name="Kallscheuer N."/>
            <person name="Luecker S."/>
            <person name="Lage O.M."/>
            <person name="Pohl T."/>
            <person name="Merkel B.J."/>
            <person name="Hornburger P."/>
            <person name="Mueller R.-W."/>
            <person name="Bruemmer F."/>
            <person name="Labrenz M."/>
            <person name="Spormann A.M."/>
            <person name="Op Den Camp H."/>
            <person name="Overmann J."/>
            <person name="Amann R."/>
            <person name="Jetten M.S.M."/>
            <person name="Mascher T."/>
            <person name="Medema M.H."/>
            <person name="Devos D.P."/>
            <person name="Kaster A.-K."/>
            <person name="Ovreas L."/>
            <person name="Rohde M."/>
            <person name="Galperin M.Y."/>
            <person name="Jogler C."/>
        </authorList>
    </citation>
    <scope>NUCLEOTIDE SEQUENCE [LARGE SCALE GENOMIC DNA]</scope>
    <source>
        <strain evidence="2 3">KOR42</strain>
    </source>
</reference>
<evidence type="ECO:0000313" key="2">
    <source>
        <dbReference type="EMBL" id="TWT58201.1"/>
    </source>
</evidence>
<protein>
    <recommendedName>
        <fullName evidence="1">Methyltransferase domain-containing protein</fullName>
    </recommendedName>
</protein>
<comment type="caution">
    <text evidence="2">The sequence shown here is derived from an EMBL/GenBank/DDBJ whole genome shotgun (WGS) entry which is preliminary data.</text>
</comment>
<evidence type="ECO:0000259" key="1">
    <source>
        <dbReference type="Pfam" id="PF13649"/>
    </source>
</evidence>
<name>A0A5C5X779_9PLAN</name>
<gene>
    <name evidence="2" type="ORF">KOR42_15720</name>
</gene>
<dbReference type="Gene3D" id="2.20.25.110">
    <property type="entry name" value="S-adenosyl-L-methionine-dependent methyltransferases"/>
    <property type="match status" value="1"/>
</dbReference>
<evidence type="ECO:0000313" key="3">
    <source>
        <dbReference type="Proteomes" id="UP000317243"/>
    </source>
</evidence>
<proteinExistence type="predicted"/>
<dbReference type="Pfam" id="PF13649">
    <property type="entry name" value="Methyltransf_25"/>
    <property type="match status" value="1"/>
</dbReference>
<dbReference type="Proteomes" id="UP000317243">
    <property type="component" value="Unassembled WGS sequence"/>
</dbReference>
<keyword evidence="3" id="KW-1185">Reference proteome</keyword>
<accession>A0A5C5X779</accession>
<dbReference type="EMBL" id="SIHI01000001">
    <property type="protein sequence ID" value="TWT58201.1"/>
    <property type="molecule type" value="Genomic_DNA"/>
</dbReference>